<accession>A0ABT1HL83</accession>
<name>A0ABT1HL83_9NOCA</name>
<dbReference type="Pfam" id="PF00581">
    <property type="entry name" value="Rhodanese"/>
    <property type="match status" value="1"/>
</dbReference>
<evidence type="ECO:0000313" key="2">
    <source>
        <dbReference type="EMBL" id="MCP2178701.1"/>
    </source>
</evidence>
<dbReference type="SMART" id="SM00450">
    <property type="entry name" value="RHOD"/>
    <property type="match status" value="1"/>
</dbReference>
<dbReference type="CDD" id="cd00158">
    <property type="entry name" value="RHOD"/>
    <property type="match status" value="1"/>
</dbReference>
<feature type="domain" description="Rhodanese" evidence="1">
    <location>
        <begin position="21"/>
        <end position="113"/>
    </location>
</feature>
<comment type="caution">
    <text evidence="2">The sequence shown here is derived from an EMBL/GenBank/DDBJ whole genome shotgun (WGS) entry which is preliminary data.</text>
</comment>
<dbReference type="InterPro" id="IPR001763">
    <property type="entry name" value="Rhodanese-like_dom"/>
</dbReference>
<evidence type="ECO:0000313" key="3">
    <source>
        <dbReference type="Proteomes" id="UP001206895"/>
    </source>
</evidence>
<dbReference type="Gene3D" id="3.40.250.10">
    <property type="entry name" value="Rhodanese-like domain"/>
    <property type="match status" value="1"/>
</dbReference>
<dbReference type="SUPFAM" id="SSF52821">
    <property type="entry name" value="Rhodanese/Cell cycle control phosphatase"/>
    <property type="match status" value="1"/>
</dbReference>
<dbReference type="InterPro" id="IPR036873">
    <property type="entry name" value="Rhodanese-like_dom_sf"/>
</dbReference>
<sequence>MESPVSLVDRISATEAAEHTQQGSAVVVDMRPQVVRHQGSLPGAVVVEPADLTAAFTPTSPRRVACIHDLNIEIAIVSVQAQARRIAEQIAALGYTNVRYVDGGFPAFRSALLAG</sequence>
<evidence type="ECO:0000259" key="1">
    <source>
        <dbReference type="PROSITE" id="PS50206"/>
    </source>
</evidence>
<dbReference type="Proteomes" id="UP001206895">
    <property type="component" value="Unassembled WGS sequence"/>
</dbReference>
<proteinExistence type="predicted"/>
<dbReference type="EMBL" id="JAMTCJ010000004">
    <property type="protein sequence ID" value="MCP2178701.1"/>
    <property type="molecule type" value="Genomic_DNA"/>
</dbReference>
<keyword evidence="3" id="KW-1185">Reference proteome</keyword>
<reference evidence="2 3" key="1">
    <citation type="submission" date="2022-06" db="EMBL/GenBank/DDBJ databases">
        <title>Genomic Encyclopedia of Archaeal and Bacterial Type Strains, Phase II (KMG-II): from individual species to whole genera.</title>
        <authorList>
            <person name="Goeker M."/>
        </authorList>
    </citation>
    <scope>NUCLEOTIDE SEQUENCE [LARGE SCALE GENOMIC DNA]</scope>
    <source>
        <strain evidence="2 3">DSM 44693</strain>
    </source>
</reference>
<gene>
    <name evidence="2" type="ORF">LX13_004542</name>
</gene>
<organism evidence="2 3">
    <name type="scientific">Williamsia maris</name>
    <dbReference type="NCBI Taxonomy" id="72806"/>
    <lineage>
        <taxon>Bacteria</taxon>
        <taxon>Bacillati</taxon>
        <taxon>Actinomycetota</taxon>
        <taxon>Actinomycetes</taxon>
        <taxon>Mycobacteriales</taxon>
        <taxon>Nocardiaceae</taxon>
        <taxon>Williamsia</taxon>
    </lineage>
</organism>
<dbReference type="PROSITE" id="PS50206">
    <property type="entry name" value="RHODANESE_3"/>
    <property type="match status" value="1"/>
</dbReference>
<protein>
    <submittedName>
        <fullName evidence="2">Rhodanese-related sulfurtransferase</fullName>
    </submittedName>
</protein>